<dbReference type="GO" id="GO:0051604">
    <property type="term" value="P:protein maturation"/>
    <property type="evidence" value="ECO:0007669"/>
    <property type="project" value="TreeGrafter"/>
</dbReference>
<dbReference type="RefSeq" id="WP_082754220.1">
    <property type="nucleotide sequence ID" value="NZ_CP014223.1"/>
</dbReference>
<accession>A0A120MK82</accession>
<name>A0A120MK82_ANAPI</name>
<protein>
    <submittedName>
        <fullName evidence="4">Hydrogenase isoenzymes formation protein HypD</fullName>
    </submittedName>
    <submittedName>
        <fullName evidence="5">Hydrogenase maturation protein HypD</fullName>
    </submittedName>
</protein>
<proteinExistence type="inferred from homology"/>
<dbReference type="PIRSF" id="PIRSF005622">
    <property type="entry name" value="Hydrgn_mat_hypD"/>
    <property type="match status" value="1"/>
</dbReference>
<evidence type="ECO:0000256" key="2">
    <source>
        <dbReference type="ARBA" id="ARBA00022723"/>
    </source>
</evidence>
<reference evidence="5" key="4">
    <citation type="submission" date="2016-11" db="EMBL/GenBank/DDBJ databases">
        <authorList>
            <person name="Varghese N."/>
            <person name="Submissions S."/>
        </authorList>
    </citation>
    <scope>NUCLEOTIDE SEQUENCE</scope>
    <source>
        <strain evidence="5">DSM 1682</strain>
    </source>
</reference>
<evidence type="ECO:0000313" key="7">
    <source>
        <dbReference type="Proteomes" id="UP000184204"/>
    </source>
</evidence>
<evidence type="ECO:0000313" key="5">
    <source>
        <dbReference type="EMBL" id="SHE40943.1"/>
    </source>
</evidence>
<dbReference type="EMBL" id="CP014223">
    <property type="protein sequence ID" value="AMJ40481.1"/>
    <property type="molecule type" value="Genomic_DNA"/>
</dbReference>
<dbReference type="NCBIfam" id="TIGR00075">
    <property type="entry name" value="hypD"/>
    <property type="match status" value="1"/>
</dbReference>
<dbReference type="Gene3D" id="6.10.20.100">
    <property type="match status" value="1"/>
</dbReference>
<dbReference type="Gene3D" id="3.40.50.11750">
    <property type="entry name" value="HypD, alpha/beta domain 1"/>
    <property type="match status" value="2"/>
</dbReference>
<dbReference type="AlphaFoldDB" id="A0A120MK82"/>
<keyword evidence="2" id="KW-0479">Metal-binding</keyword>
<dbReference type="PANTHER" id="PTHR30149">
    <property type="entry name" value="HYDROGENASE PROTEIN ASSEMBLY PROTEIN HYPD"/>
    <property type="match status" value="1"/>
</dbReference>
<dbReference type="GO" id="GO:0005506">
    <property type="term" value="F:iron ion binding"/>
    <property type="evidence" value="ECO:0007669"/>
    <property type="project" value="TreeGrafter"/>
</dbReference>
<dbReference type="InterPro" id="IPR002780">
    <property type="entry name" value="Hyd_form_HypD"/>
</dbReference>
<keyword evidence="6" id="KW-1185">Reference proteome</keyword>
<sequence length="347" mass="38645">MMKMEQEIKKTVRIMEVCGTHTQAIAKSGIRYLLPNHVKLLSGPGCPVCVTHEGYIDGAIALLAHEDVILATFGDMLKVRGTNFSLSEIKRKDSVFTVYSPEDAVTLARKYPKKTVVFLAVGFETTAPIIGATIKNVFEYGPENLLFLTALKRMEPILRFILMDEESKIDGLICPGHVASVLGGEAFRFVTEEYNLPAVVCGFEAEDMKMGVYSLLDQIDGRCPISFLNLYPRCVRNQGNPLAKEYINEVYQTEDGYWRGIGKVSDSALVLKQKYQSLDARSRFSISEEMTLKPSVCQCREIILGRKAPYECIQFGLSCTPENPLGPCMISSEGACSAHYKYGRVIF</sequence>
<evidence type="ECO:0000313" key="6">
    <source>
        <dbReference type="Proteomes" id="UP000068026"/>
    </source>
</evidence>
<dbReference type="KEGG" id="cpro:CPRO_08810"/>
<dbReference type="GO" id="GO:0051539">
    <property type="term" value="F:4 iron, 4 sulfur cluster binding"/>
    <property type="evidence" value="ECO:0007669"/>
    <property type="project" value="TreeGrafter"/>
</dbReference>
<dbReference type="GO" id="GO:0070025">
    <property type="term" value="F:carbon monoxide binding"/>
    <property type="evidence" value="ECO:0007669"/>
    <property type="project" value="TreeGrafter"/>
</dbReference>
<reference evidence="6" key="2">
    <citation type="submission" date="2016-01" db="EMBL/GenBank/DDBJ databases">
        <authorList>
            <person name="Poehlein A."/>
            <person name="Schlien K."/>
            <person name="Gottschalk G."/>
            <person name="Buckel W."/>
            <person name="Daniel R."/>
        </authorList>
    </citation>
    <scope>NUCLEOTIDE SEQUENCE [LARGE SCALE GENOMIC DNA]</scope>
    <source>
        <strain evidence="6">X2</strain>
    </source>
</reference>
<organism evidence="5 7">
    <name type="scientific">Anaerotignum propionicum DSM 1682</name>
    <dbReference type="NCBI Taxonomy" id="991789"/>
    <lineage>
        <taxon>Bacteria</taxon>
        <taxon>Bacillati</taxon>
        <taxon>Bacillota</taxon>
        <taxon>Clostridia</taxon>
        <taxon>Lachnospirales</taxon>
        <taxon>Anaerotignaceae</taxon>
        <taxon>Anaerotignum</taxon>
    </lineage>
</organism>
<evidence type="ECO:0000256" key="1">
    <source>
        <dbReference type="ARBA" id="ARBA00007888"/>
    </source>
</evidence>
<comment type="similarity">
    <text evidence="1">Belongs to the HypD family.</text>
</comment>
<dbReference type="Proteomes" id="UP000184204">
    <property type="component" value="Unassembled WGS sequence"/>
</dbReference>
<keyword evidence="3" id="KW-0408">Iron</keyword>
<dbReference type="OrthoDB" id="9770424at2"/>
<gene>
    <name evidence="4" type="primary">hypD</name>
    <name evidence="4" type="ORF">CPRO_08810</name>
    <name evidence="5" type="ORF">SAMN02745151_00602</name>
</gene>
<dbReference type="EMBL" id="FQUA01000002">
    <property type="protein sequence ID" value="SHE40943.1"/>
    <property type="molecule type" value="Genomic_DNA"/>
</dbReference>
<evidence type="ECO:0000256" key="3">
    <source>
        <dbReference type="ARBA" id="ARBA00023004"/>
    </source>
</evidence>
<reference evidence="7" key="3">
    <citation type="submission" date="2016-11" db="EMBL/GenBank/DDBJ databases">
        <authorList>
            <person name="Jaros S."/>
            <person name="Januszkiewicz K."/>
            <person name="Wedrychowicz H."/>
        </authorList>
    </citation>
    <scope>NUCLEOTIDE SEQUENCE [LARGE SCALE GENOMIC DNA]</scope>
    <source>
        <strain evidence="7">DSM 1682</strain>
    </source>
</reference>
<dbReference type="InterPro" id="IPR042243">
    <property type="entry name" value="HypD_1"/>
</dbReference>
<evidence type="ECO:0000313" key="4">
    <source>
        <dbReference type="EMBL" id="AMJ40481.1"/>
    </source>
</evidence>
<dbReference type="Pfam" id="PF01924">
    <property type="entry name" value="HypD"/>
    <property type="match status" value="1"/>
</dbReference>
<dbReference type="Proteomes" id="UP000068026">
    <property type="component" value="Chromosome"/>
</dbReference>
<dbReference type="PANTHER" id="PTHR30149:SF0">
    <property type="entry name" value="HYDROGENASE MATURATION FACTOR HYPD"/>
    <property type="match status" value="1"/>
</dbReference>
<dbReference type="InterPro" id="IPR042244">
    <property type="entry name" value="HypD_2_sf"/>
</dbReference>
<reference evidence="4 6" key="1">
    <citation type="journal article" date="2016" name="Genome Announc.">
        <title>Complete Genome Sequence of the Amino Acid-Fermenting Clostridium propionicum X2 (DSM 1682).</title>
        <authorList>
            <person name="Poehlein A."/>
            <person name="Schlien K."/>
            <person name="Chowdhury N.P."/>
            <person name="Gottschalk G."/>
            <person name="Buckel W."/>
            <person name="Daniel R."/>
        </authorList>
    </citation>
    <scope>NUCLEOTIDE SEQUENCE [LARGE SCALE GENOMIC DNA]</scope>
    <source>
        <strain evidence="4 6">X2</strain>
    </source>
</reference>